<evidence type="ECO:0000256" key="1">
    <source>
        <dbReference type="ARBA" id="ARBA00022723"/>
    </source>
</evidence>
<keyword evidence="1" id="KW-0479">Metal-binding</keyword>
<dbReference type="PROSITE" id="PS50846">
    <property type="entry name" value="HMA_2"/>
    <property type="match status" value="1"/>
</dbReference>
<dbReference type="InterPro" id="IPR017969">
    <property type="entry name" value="Heavy-metal-associated_CS"/>
</dbReference>
<dbReference type="PROSITE" id="PS01047">
    <property type="entry name" value="HMA_1"/>
    <property type="match status" value="1"/>
</dbReference>
<dbReference type="InterPro" id="IPR000428">
    <property type="entry name" value="Cu-bd"/>
</dbReference>
<dbReference type="RefSeq" id="WP_073538537.1">
    <property type="nucleotide sequence ID" value="NZ_CP018335.1"/>
</dbReference>
<dbReference type="EMBL" id="CP018335">
    <property type="protein sequence ID" value="APM38893.1"/>
    <property type="molecule type" value="Genomic_DNA"/>
</dbReference>
<evidence type="ECO:0000259" key="2">
    <source>
        <dbReference type="PROSITE" id="PS50846"/>
    </source>
</evidence>
<dbReference type="Proteomes" id="UP000184604">
    <property type="component" value="Chromosome"/>
</dbReference>
<accession>A0A1L5F7D6</accession>
<dbReference type="GO" id="GO:0006825">
    <property type="term" value="P:copper ion transport"/>
    <property type="evidence" value="ECO:0007669"/>
    <property type="project" value="InterPro"/>
</dbReference>
<dbReference type="GO" id="GO:0005507">
    <property type="term" value="F:copper ion binding"/>
    <property type="evidence" value="ECO:0007669"/>
    <property type="project" value="InterPro"/>
</dbReference>
<dbReference type="FunFam" id="3.30.70.100:FF:000001">
    <property type="entry name" value="ATPase copper transporting beta"/>
    <property type="match status" value="1"/>
</dbReference>
<dbReference type="SUPFAM" id="SSF55008">
    <property type="entry name" value="HMA, heavy metal-associated domain"/>
    <property type="match status" value="1"/>
</dbReference>
<dbReference type="Pfam" id="PF00403">
    <property type="entry name" value="HMA"/>
    <property type="match status" value="1"/>
</dbReference>
<organism evidence="3 4">
    <name type="scientific">Clostridium kluyveri</name>
    <dbReference type="NCBI Taxonomy" id="1534"/>
    <lineage>
        <taxon>Bacteria</taxon>
        <taxon>Bacillati</taxon>
        <taxon>Bacillota</taxon>
        <taxon>Clostridia</taxon>
        <taxon>Eubacteriales</taxon>
        <taxon>Clostridiaceae</taxon>
        <taxon>Clostridium</taxon>
    </lineage>
</organism>
<dbReference type="OrthoDB" id="9813965at2"/>
<sequence>MKKKISIKGMTCRHCAMHVEEALNEICGVKSAKADLKEKDAVVELAHNVDDEKFKTAIADAGYEVVTIETV</sequence>
<proteinExistence type="predicted"/>
<name>A0A1L5F7D6_CLOKL</name>
<dbReference type="AlphaFoldDB" id="A0A1L5F7D6"/>
<dbReference type="CDD" id="cd00371">
    <property type="entry name" value="HMA"/>
    <property type="match status" value="1"/>
</dbReference>
<evidence type="ECO:0000313" key="3">
    <source>
        <dbReference type="EMBL" id="APM38893.1"/>
    </source>
</evidence>
<evidence type="ECO:0000313" key="4">
    <source>
        <dbReference type="Proteomes" id="UP000184604"/>
    </source>
</evidence>
<dbReference type="PRINTS" id="PR00944">
    <property type="entry name" value="CUEXPORT"/>
</dbReference>
<dbReference type="InterPro" id="IPR006121">
    <property type="entry name" value="HMA_dom"/>
</dbReference>
<reference evidence="3 4" key="1">
    <citation type="submission" date="2016-12" db="EMBL/GenBank/DDBJ databases">
        <title>Complete genome sequence of Clostridium kluyveri JZZ isolated from the pit mud of a Chinese flavor liquor-making factory.</title>
        <authorList>
            <person name="Wang Y."/>
        </authorList>
    </citation>
    <scope>NUCLEOTIDE SEQUENCE [LARGE SCALE GENOMIC DNA]</scope>
    <source>
        <strain evidence="3 4">JZZ</strain>
    </source>
</reference>
<protein>
    <submittedName>
        <fullName evidence="3">Heavy metal transport/detoxification protein</fullName>
    </submittedName>
</protein>
<dbReference type="InterPro" id="IPR036163">
    <property type="entry name" value="HMA_dom_sf"/>
</dbReference>
<dbReference type="Gene3D" id="3.30.70.100">
    <property type="match status" value="1"/>
</dbReference>
<feature type="domain" description="HMA" evidence="2">
    <location>
        <begin position="1"/>
        <end position="66"/>
    </location>
</feature>
<gene>
    <name evidence="3" type="ORF">BS101_09085</name>
</gene>